<sequence>MLWFSLYLIAGALVGFLAGLLGIGGGMTLVPILSAMFAAQQFAPDHVVHLALGTAMASIVFTSTSSVREHFKLGGVDLAIVRRMSVGMVAGSLLATVASGWISQRHLALSFAVIVYLGATQMILNRKPKAARSLPGNAALIAVGTLIGIVCGLVSAGGAFLTVPFMLWCGVPMRTAIGTAAMIGIPVAVVGTIGYLISGWSVPGLPRDAVGFISTFALIGLVSGSVLTAPYGARMAHHLPVLTLRRIFACLLYVLATKMLVSYW</sequence>
<evidence type="ECO:0000256" key="5">
    <source>
        <dbReference type="RuleBase" id="RU363041"/>
    </source>
</evidence>
<evidence type="ECO:0000256" key="2">
    <source>
        <dbReference type="ARBA" id="ARBA00022692"/>
    </source>
</evidence>
<dbReference type="RefSeq" id="WP_089401161.1">
    <property type="nucleotide sequence ID" value="NZ_FZOT01000018.1"/>
</dbReference>
<dbReference type="Pfam" id="PF01925">
    <property type="entry name" value="TauE"/>
    <property type="match status" value="1"/>
</dbReference>
<feature type="transmembrane region" description="Helical" evidence="5">
    <location>
        <begin position="209"/>
        <end position="231"/>
    </location>
</feature>
<feature type="transmembrane region" description="Helical" evidence="5">
    <location>
        <begin position="84"/>
        <end position="102"/>
    </location>
</feature>
<keyword evidence="4 5" id="KW-0472">Membrane</keyword>
<keyword evidence="2 5" id="KW-0812">Transmembrane</keyword>
<keyword evidence="5" id="KW-1003">Cell membrane</keyword>
<dbReference type="PANTHER" id="PTHR43483">
    <property type="entry name" value="MEMBRANE TRANSPORTER PROTEIN HI_0806-RELATED"/>
    <property type="match status" value="1"/>
</dbReference>
<keyword evidence="7" id="KW-1185">Reference proteome</keyword>
<evidence type="ECO:0000256" key="4">
    <source>
        <dbReference type="ARBA" id="ARBA00023136"/>
    </source>
</evidence>
<protein>
    <recommendedName>
        <fullName evidence="5">Probable membrane transporter protein</fullName>
    </recommendedName>
</protein>
<name>A0A239KZI1_9BURK</name>
<dbReference type="PANTHER" id="PTHR43483:SF3">
    <property type="entry name" value="MEMBRANE TRANSPORTER PROTEIN HI_0806-RELATED"/>
    <property type="match status" value="1"/>
</dbReference>
<comment type="similarity">
    <text evidence="5">Belongs to the 4-toluene sulfonate uptake permease (TSUP) (TC 2.A.102) family.</text>
</comment>
<evidence type="ECO:0000256" key="1">
    <source>
        <dbReference type="ARBA" id="ARBA00004141"/>
    </source>
</evidence>
<dbReference type="AlphaFoldDB" id="A0A239KZI1"/>
<gene>
    <name evidence="6" type="ORF">SAMN06265795_11845</name>
</gene>
<feature type="transmembrane region" description="Helical" evidence="5">
    <location>
        <begin position="47"/>
        <end position="64"/>
    </location>
</feature>
<feature type="transmembrane region" description="Helical" evidence="5">
    <location>
        <begin position="175"/>
        <end position="197"/>
    </location>
</feature>
<dbReference type="GO" id="GO:0005886">
    <property type="term" value="C:plasma membrane"/>
    <property type="evidence" value="ECO:0007669"/>
    <property type="project" value="UniProtKB-SubCell"/>
</dbReference>
<evidence type="ECO:0000313" key="6">
    <source>
        <dbReference type="EMBL" id="SNT23465.1"/>
    </source>
</evidence>
<dbReference type="InterPro" id="IPR002781">
    <property type="entry name" value="TM_pro_TauE-like"/>
</dbReference>
<feature type="transmembrane region" description="Helical" evidence="5">
    <location>
        <begin position="243"/>
        <end position="261"/>
    </location>
</feature>
<dbReference type="Proteomes" id="UP000198284">
    <property type="component" value="Unassembled WGS sequence"/>
</dbReference>
<dbReference type="OrthoDB" id="457670at2"/>
<comment type="subcellular location">
    <subcellularLocation>
        <location evidence="5">Cell membrane</location>
        <topology evidence="5">Multi-pass membrane protein</topology>
    </subcellularLocation>
    <subcellularLocation>
        <location evidence="1">Membrane</location>
        <topology evidence="1">Multi-pass membrane protein</topology>
    </subcellularLocation>
</comment>
<dbReference type="EMBL" id="FZOT01000018">
    <property type="protein sequence ID" value="SNT23465.1"/>
    <property type="molecule type" value="Genomic_DNA"/>
</dbReference>
<accession>A0A239KZI1</accession>
<evidence type="ECO:0000256" key="3">
    <source>
        <dbReference type="ARBA" id="ARBA00022989"/>
    </source>
</evidence>
<feature type="transmembrane region" description="Helical" evidence="5">
    <location>
        <begin position="6"/>
        <end position="35"/>
    </location>
</feature>
<organism evidence="6 7">
    <name type="scientific">Noviherbaspirillum humi</name>
    <dbReference type="NCBI Taxonomy" id="1688639"/>
    <lineage>
        <taxon>Bacteria</taxon>
        <taxon>Pseudomonadati</taxon>
        <taxon>Pseudomonadota</taxon>
        <taxon>Betaproteobacteria</taxon>
        <taxon>Burkholderiales</taxon>
        <taxon>Oxalobacteraceae</taxon>
        <taxon>Noviherbaspirillum</taxon>
    </lineage>
</organism>
<evidence type="ECO:0000313" key="7">
    <source>
        <dbReference type="Proteomes" id="UP000198284"/>
    </source>
</evidence>
<reference evidence="6 7" key="1">
    <citation type="submission" date="2017-06" db="EMBL/GenBank/DDBJ databases">
        <authorList>
            <person name="Kim H.J."/>
            <person name="Triplett B.A."/>
        </authorList>
    </citation>
    <scope>NUCLEOTIDE SEQUENCE [LARGE SCALE GENOMIC DNA]</scope>
    <source>
        <strain evidence="6 7">U15</strain>
    </source>
</reference>
<feature type="transmembrane region" description="Helical" evidence="5">
    <location>
        <begin position="136"/>
        <end position="163"/>
    </location>
</feature>
<proteinExistence type="inferred from homology"/>
<keyword evidence="3 5" id="KW-1133">Transmembrane helix</keyword>
<feature type="transmembrane region" description="Helical" evidence="5">
    <location>
        <begin position="107"/>
        <end position="124"/>
    </location>
</feature>